<dbReference type="GO" id="GO:0016887">
    <property type="term" value="F:ATP hydrolysis activity"/>
    <property type="evidence" value="ECO:0007669"/>
    <property type="project" value="InterPro"/>
</dbReference>
<dbReference type="Proteomes" id="UP000472277">
    <property type="component" value="Chromosome 18"/>
</dbReference>
<dbReference type="PROSITE" id="PS00211">
    <property type="entry name" value="ABC_TRANSPORTER_1"/>
    <property type="match status" value="1"/>
</dbReference>
<dbReference type="Gene3D" id="3.40.50.300">
    <property type="entry name" value="P-loop containing nucleotide triphosphate hydrolases"/>
    <property type="match status" value="2"/>
</dbReference>
<keyword evidence="1" id="KW-0547">Nucleotide-binding</keyword>
<dbReference type="InterPro" id="IPR003593">
    <property type="entry name" value="AAA+_ATPase"/>
</dbReference>
<accession>A0A674D1K9</accession>
<dbReference type="PANTHER" id="PTHR43394:SF1">
    <property type="entry name" value="ATP-BINDING CASSETTE SUB-FAMILY B MEMBER 10, MITOCHONDRIAL"/>
    <property type="match status" value="1"/>
</dbReference>
<dbReference type="InterPro" id="IPR003439">
    <property type="entry name" value="ABC_transporter-like_ATP-bd"/>
</dbReference>
<evidence type="ECO:0000256" key="2">
    <source>
        <dbReference type="ARBA" id="ARBA00022840"/>
    </source>
</evidence>
<dbReference type="GO" id="GO:0005524">
    <property type="term" value="F:ATP binding"/>
    <property type="evidence" value="ECO:0007669"/>
    <property type="project" value="UniProtKB-KW"/>
</dbReference>
<dbReference type="AlphaFoldDB" id="A0A674D1K9"/>
<reference evidence="4" key="1">
    <citation type="submission" date="2025-08" db="UniProtKB">
        <authorList>
            <consortium name="Ensembl"/>
        </authorList>
    </citation>
    <scope>IDENTIFICATION</scope>
</reference>
<dbReference type="PROSITE" id="PS50893">
    <property type="entry name" value="ABC_TRANSPORTER_2"/>
    <property type="match status" value="1"/>
</dbReference>
<evidence type="ECO:0000313" key="4">
    <source>
        <dbReference type="Ensembl" id="ENSSTUP00000089386.1"/>
    </source>
</evidence>
<evidence type="ECO:0000313" key="5">
    <source>
        <dbReference type="Proteomes" id="UP000472277"/>
    </source>
</evidence>
<dbReference type="Ensembl" id="ENSSTUT00000095076.1">
    <property type="protein sequence ID" value="ENSSTUP00000089386.1"/>
    <property type="gene ID" value="ENSSTUG00000039265.1"/>
</dbReference>
<dbReference type="OMA" id="APIWVRR"/>
<keyword evidence="2" id="KW-0067">ATP-binding</keyword>
<dbReference type="GO" id="GO:0090374">
    <property type="term" value="P:oligopeptide export from mitochondrion"/>
    <property type="evidence" value="ECO:0007669"/>
    <property type="project" value="TreeGrafter"/>
</dbReference>
<dbReference type="SMART" id="SM00382">
    <property type="entry name" value="AAA"/>
    <property type="match status" value="1"/>
</dbReference>
<protein>
    <recommendedName>
        <fullName evidence="3">ABC transporter domain-containing protein</fullName>
    </recommendedName>
</protein>
<sequence length="255" mass="28094">GNLEFQNVSFAYPTRKDAPIFQDLSLSVPAGSVMAVVGPSGSGKSTLLLAFRVITIDGHDVRDLNPYWLRSHIGTVSQVIGHMMTLLVDHMFPLLWLSCSGNPPGCTDRQRLRVCPRFPPEGFDSVVGEKGVLLSGGQKKRIAIARALLKNPKILLLDEATSAHDAENDFLVQEALERLMDGRKVLIIAHRLTTIQNADAVAVLGQRCVVDCGQHAQLLGNRQGLFRKLMEKQTFFQEGQKQALKRAEDRGALKM</sequence>
<dbReference type="InterPro" id="IPR017871">
    <property type="entry name" value="ABC_transporter-like_CS"/>
</dbReference>
<feature type="domain" description="ABC transporter" evidence="3">
    <location>
        <begin position="3"/>
        <end position="231"/>
    </location>
</feature>
<keyword evidence="5" id="KW-1185">Reference proteome</keyword>
<dbReference type="InterPro" id="IPR027417">
    <property type="entry name" value="P-loop_NTPase"/>
</dbReference>
<dbReference type="Pfam" id="PF00005">
    <property type="entry name" value="ABC_tran"/>
    <property type="match status" value="1"/>
</dbReference>
<organism evidence="4 5">
    <name type="scientific">Salmo trutta</name>
    <name type="common">Brown trout</name>
    <dbReference type="NCBI Taxonomy" id="8032"/>
    <lineage>
        <taxon>Eukaryota</taxon>
        <taxon>Metazoa</taxon>
        <taxon>Chordata</taxon>
        <taxon>Craniata</taxon>
        <taxon>Vertebrata</taxon>
        <taxon>Euteleostomi</taxon>
        <taxon>Actinopterygii</taxon>
        <taxon>Neopterygii</taxon>
        <taxon>Teleostei</taxon>
        <taxon>Protacanthopterygii</taxon>
        <taxon>Salmoniformes</taxon>
        <taxon>Salmonidae</taxon>
        <taxon>Salmoninae</taxon>
        <taxon>Salmo</taxon>
    </lineage>
</organism>
<evidence type="ECO:0000256" key="1">
    <source>
        <dbReference type="ARBA" id="ARBA00022741"/>
    </source>
</evidence>
<name>A0A674D1K9_SALTR</name>
<dbReference type="PANTHER" id="PTHR43394">
    <property type="entry name" value="ATP-DEPENDENT PERMEASE MDL1, MITOCHONDRIAL"/>
    <property type="match status" value="1"/>
</dbReference>
<dbReference type="GeneTree" id="ENSGT00940000157680"/>
<evidence type="ECO:0000259" key="3">
    <source>
        <dbReference type="PROSITE" id="PS50893"/>
    </source>
</evidence>
<reference evidence="4" key="2">
    <citation type="submission" date="2025-09" db="UniProtKB">
        <authorList>
            <consortium name="Ensembl"/>
        </authorList>
    </citation>
    <scope>IDENTIFICATION</scope>
</reference>
<dbReference type="SUPFAM" id="SSF52540">
    <property type="entry name" value="P-loop containing nucleoside triphosphate hydrolases"/>
    <property type="match status" value="1"/>
</dbReference>
<dbReference type="GO" id="GO:0015421">
    <property type="term" value="F:ABC-type oligopeptide transporter activity"/>
    <property type="evidence" value="ECO:0007669"/>
    <property type="project" value="TreeGrafter"/>
</dbReference>
<dbReference type="InterPro" id="IPR039421">
    <property type="entry name" value="Type_1_exporter"/>
</dbReference>
<dbReference type="InParanoid" id="A0A674D1K9"/>
<dbReference type="GO" id="GO:0005743">
    <property type="term" value="C:mitochondrial inner membrane"/>
    <property type="evidence" value="ECO:0007669"/>
    <property type="project" value="TreeGrafter"/>
</dbReference>
<proteinExistence type="predicted"/>